<feature type="compositionally biased region" description="Basic and acidic residues" evidence="2">
    <location>
        <begin position="718"/>
        <end position="728"/>
    </location>
</feature>
<gene>
    <name evidence="4" type="ORF">HYH03_013689</name>
</gene>
<dbReference type="AlphaFoldDB" id="A0A836BU97"/>
<evidence type="ECO:0000259" key="3">
    <source>
        <dbReference type="Pfam" id="PF13229"/>
    </source>
</evidence>
<dbReference type="InterPro" id="IPR012334">
    <property type="entry name" value="Pectin_lyas_fold"/>
</dbReference>
<dbReference type="Pfam" id="PF13229">
    <property type="entry name" value="Beta_helix"/>
    <property type="match status" value="1"/>
</dbReference>
<dbReference type="InterPro" id="IPR035897">
    <property type="entry name" value="Toll_tir_struct_dom_sf"/>
</dbReference>
<dbReference type="InterPro" id="IPR051550">
    <property type="entry name" value="SCF-Subunits/Alg-Epimerases"/>
</dbReference>
<dbReference type="SUPFAM" id="SSF51126">
    <property type="entry name" value="Pectin lyase-like"/>
    <property type="match status" value="1"/>
</dbReference>
<organism evidence="4 5">
    <name type="scientific">Edaphochlamys debaryana</name>
    <dbReference type="NCBI Taxonomy" id="47281"/>
    <lineage>
        <taxon>Eukaryota</taxon>
        <taxon>Viridiplantae</taxon>
        <taxon>Chlorophyta</taxon>
        <taxon>core chlorophytes</taxon>
        <taxon>Chlorophyceae</taxon>
        <taxon>CS clade</taxon>
        <taxon>Chlamydomonadales</taxon>
        <taxon>Chlamydomonadales incertae sedis</taxon>
        <taxon>Edaphochlamys</taxon>
    </lineage>
</organism>
<keyword evidence="5" id="KW-1185">Reference proteome</keyword>
<name>A0A836BU97_9CHLO</name>
<evidence type="ECO:0000256" key="1">
    <source>
        <dbReference type="ARBA" id="ARBA00022737"/>
    </source>
</evidence>
<protein>
    <recommendedName>
        <fullName evidence="3">Right handed beta helix domain-containing protein</fullName>
    </recommendedName>
</protein>
<dbReference type="Proteomes" id="UP000612055">
    <property type="component" value="Unassembled WGS sequence"/>
</dbReference>
<keyword evidence="1" id="KW-0677">Repeat</keyword>
<feature type="region of interest" description="Disordered" evidence="2">
    <location>
        <begin position="692"/>
        <end position="749"/>
    </location>
</feature>
<sequence length="749" mass="76958">MGAGCSSAELAVTTEPKDKAAAATTGPKTGHIYVSYHRNDTGDQRTEHGDGAAGRVRDWLSSRGYVVVMGEQDTDATGGEKKAGVQAGPEVPWIDRMQSGVERCQAFVALVSEHYGQGSEAKRELHAADSASCTLLLPLWHSGPWPPEDPATAPLLGHLQRVPRGGRPLCRTILEGVMGELVDALQQAGVMPAPKVAAAEGESAAEVGARVHSAVAAAVSLDAHFKLTGDDPDPDLYSEVKCYTGHLQEIVDRLNLTFRPTVFDLGGNTYSGDLPLATLEDTSSPLNPAAVGGLGADPAAAAAAAAALVTVGGAPAAEGGTLLVAHPHVTFRNGTIRLRHDQQLRITSKGVLLENVNIETEAKGMRGGDIGGPHGQSRGAHHLAAGASRGAIMSTGQHAVVGEAYETGKAMLVLAGGAAVRMVKCKLDNLGRHLALWLTGGATAALRTCTVEANNGGGVWVRDAGSSLVAQGCMLQKCSGPCLLVEAGAGAQLEACSLLDASRYNAVNVGSGSRLRADRCIISGGQDGVFVYGRSTAELVGCELMSNTLQGVEVRDAGSQVHAVGTKITRNQQSGVLVAEGGMAFLTNCNSTGNNSHGLLVRGAGSMGSVKLTQASFNQQAGALITEGGRLEAVASELAGNKMCGFICWGKGSQFVANDCKITANVQAGFAIKDGGKADLVKVFVKGNRMPNEVSGEGARLETTSSAIDPKPNLLKGGTHEDIPEKRRQQLAAAAAAGPVAAGGKGGKR</sequence>
<dbReference type="EMBL" id="JAEHOE010000093">
    <property type="protein sequence ID" value="KAG2487689.1"/>
    <property type="molecule type" value="Genomic_DNA"/>
</dbReference>
<comment type="caution">
    <text evidence="4">The sequence shown here is derived from an EMBL/GenBank/DDBJ whole genome shotgun (WGS) entry which is preliminary data.</text>
</comment>
<dbReference type="PANTHER" id="PTHR22990">
    <property type="entry name" value="F-BOX ONLY PROTEIN"/>
    <property type="match status" value="1"/>
</dbReference>
<accession>A0A836BU97</accession>
<dbReference type="PANTHER" id="PTHR22990:SF15">
    <property type="entry name" value="F-BOX ONLY PROTEIN 10"/>
    <property type="match status" value="1"/>
</dbReference>
<evidence type="ECO:0000313" key="4">
    <source>
        <dbReference type="EMBL" id="KAG2487689.1"/>
    </source>
</evidence>
<evidence type="ECO:0000313" key="5">
    <source>
        <dbReference type="Proteomes" id="UP000612055"/>
    </source>
</evidence>
<dbReference type="GO" id="GO:0006511">
    <property type="term" value="P:ubiquitin-dependent protein catabolic process"/>
    <property type="evidence" value="ECO:0007669"/>
    <property type="project" value="TreeGrafter"/>
</dbReference>
<dbReference type="SUPFAM" id="SSF52200">
    <property type="entry name" value="Toll/Interleukin receptor TIR domain"/>
    <property type="match status" value="1"/>
</dbReference>
<dbReference type="Gene3D" id="2.160.20.10">
    <property type="entry name" value="Single-stranded right-handed beta-helix, Pectin lyase-like"/>
    <property type="match status" value="1"/>
</dbReference>
<dbReference type="OrthoDB" id="531376at2759"/>
<dbReference type="InterPro" id="IPR011050">
    <property type="entry name" value="Pectin_lyase_fold/virulence"/>
</dbReference>
<reference evidence="4" key="1">
    <citation type="journal article" date="2020" name="bioRxiv">
        <title>Comparative genomics of Chlamydomonas.</title>
        <authorList>
            <person name="Craig R.J."/>
            <person name="Hasan A.R."/>
            <person name="Ness R.W."/>
            <person name="Keightley P.D."/>
        </authorList>
    </citation>
    <scope>NUCLEOTIDE SEQUENCE</scope>
    <source>
        <strain evidence="4">CCAP 11/70</strain>
    </source>
</reference>
<dbReference type="InterPro" id="IPR039448">
    <property type="entry name" value="Beta_helix"/>
</dbReference>
<proteinExistence type="predicted"/>
<feature type="domain" description="Right handed beta helix" evidence="3">
    <location>
        <begin position="506"/>
        <end position="659"/>
    </location>
</feature>
<evidence type="ECO:0000256" key="2">
    <source>
        <dbReference type="SAM" id="MobiDB-lite"/>
    </source>
</evidence>